<protein>
    <submittedName>
        <fullName evidence="1">Uncharacterized protein</fullName>
    </submittedName>
</protein>
<reference evidence="1" key="2">
    <citation type="journal article" date="2015" name="Data Brief">
        <title>Shoot transcriptome of the giant reed, Arundo donax.</title>
        <authorList>
            <person name="Barrero R.A."/>
            <person name="Guerrero F.D."/>
            <person name="Moolhuijzen P."/>
            <person name="Goolsby J.A."/>
            <person name="Tidwell J."/>
            <person name="Bellgard S.E."/>
            <person name="Bellgard M.I."/>
        </authorList>
    </citation>
    <scope>NUCLEOTIDE SEQUENCE</scope>
    <source>
        <tissue evidence="1">Shoot tissue taken approximately 20 cm above the soil surface</tissue>
    </source>
</reference>
<organism evidence="1">
    <name type="scientific">Arundo donax</name>
    <name type="common">Giant reed</name>
    <name type="synonym">Donax arundinaceus</name>
    <dbReference type="NCBI Taxonomy" id="35708"/>
    <lineage>
        <taxon>Eukaryota</taxon>
        <taxon>Viridiplantae</taxon>
        <taxon>Streptophyta</taxon>
        <taxon>Embryophyta</taxon>
        <taxon>Tracheophyta</taxon>
        <taxon>Spermatophyta</taxon>
        <taxon>Magnoliopsida</taxon>
        <taxon>Liliopsida</taxon>
        <taxon>Poales</taxon>
        <taxon>Poaceae</taxon>
        <taxon>PACMAD clade</taxon>
        <taxon>Arundinoideae</taxon>
        <taxon>Arundineae</taxon>
        <taxon>Arundo</taxon>
    </lineage>
</organism>
<reference evidence="1" key="1">
    <citation type="submission" date="2014-09" db="EMBL/GenBank/DDBJ databases">
        <authorList>
            <person name="Magalhaes I.L.F."/>
            <person name="Oliveira U."/>
            <person name="Santos F.R."/>
            <person name="Vidigal T.H.D.A."/>
            <person name="Brescovit A.D."/>
            <person name="Santos A.J."/>
        </authorList>
    </citation>
    <scope>NUCLEOTIDE SEQUENCE</scope>
    <source>
        <tissue evidence="1">Shoot tissue taken approximately 20 cm above the soil surface</tissue>
    </source>
</reference>
<name>A0A0A9BVQ1_ARUDO</name>
<dbReference type="EMBL" id="GBRH01234543">
    <property type="protein sequence ID" value="JAD63352.1"/>
    <property type="molecule type" value="Transcribed_RNA"/>
</dbReference>
<evidence type="ECO:0000313" key="1">
    <source>
        <dbReference type="EMBL" id="JAD63352.1"/>
    </source>
</evidence>
<dbReference type="AlphaFoldDB" id="A0A0A9BVQ1"/>
<accession>A0A0A9BVQ1</accession>
<sequence length="45" mass="5459">MIGFQLAEGMIKYKPSQSWLSITQFRRTHYLDHESYVLNIQLFMH</sequence>
<proteinExistence type="predicted"/>